<proteinExistence type="predicted"/>
<gene>
    <name evidence="1" type="ORF">KKP3000_004693</name>
</gene>
<dbReference type="CDD" id="cd19067">
    <property type="entry name" value="PfuEndoQ-like"/>
    <property type="match status" value="1"/>
</dbReference>
<dbReference type="SUPFAM" id="SSF47781">
    <property type="entry name" value="RuvA domain 2-like"/>
    <property type="match status" value="1"/>
</dbReference>
<comment type="caution">
    <text evidence="1">The sequence shown here is derived from an EMBL/GenBank/DDBJ whole genome shotgun (WGS) entry which is preliminary data.</text>
</comment>
<keyword evidence="1" id="KW-0378">Hydrolase</keyword>
<dbReference type="PANTHER" id="PTHR40084:SF1">
    <property type="entry name" value="PHOSPHOTRANSFERASE"/>
    <property type="match status" value="1"/>
</dbReference>
<name>A0ABV5AG23_9BACL</name>
<dbReference type="InterPro" id="IPR010994">
    <property type="entry name" value="RuvA_2-like"/>
</dbReference>
<dbReference type="GO" id="GO:0004519">
    <property type="term" value="F:endonuclease activity"/>
    <property type="evidence" value="ECO:0007669"/>
    <property type="project" value="UniProtKB-KW"/>
</dbReference>
<keyword evidence="1" id="KW-0540">Nuclease</keyword>
<dbReference type="SUPFAM" id="SSF89550">
    <property type="entry name" value="PHP domain-like"/>
    <property type="match status" value="1"/>
</dbReference>
<dbReference type="Gene3D" id="1.10.150.20">
    <property type="entry name" value="5' to 3' exonuclease, C-terminal subdomain"/>
    <property type="match status" value="1"/>
</dbReference>
<accession>A0ABV5AG23</accession>
<dbReference type="PANTHER" id="PTHR40084">
    <property type="entry name" value="PHOSPHOHYDROLASE, PHP FAMILY"/>
    <property type="match status" value="1"/>
</dbReference>
<dbReference type="Gene3D" id="3.20.20.140">
    <property type="entry name" value="Metal-dependent hydrolases"/>
    <property type="match status" value="1"/>
</dbReference>
<reference evidence="1 2" key="1">
    <citation type="journal article" date="2024" name="Int. J. Mol. Sci.">
        <title>Exploration of Alicyclobacillus spp. Genome in Search of Antibiotic Resistance.</title>
        <authorList>
            <person name="Bucka-Kolendo J."/>
            <person name="Kiousi D.E."/>
            <person name="Dekowska A."/>
            <person name="Mikolajczuk-Szczyrba A."/>
            <person name="Karadedos D.M."/>
            <person name="Michael P."/>
            <person name="Galanis A."/>
            <person name="Sokolowska B."/>
        </authorList>
    </citation>
    <scope>NUCLEOTIDE SEQUENCE [LARGE SCALE GENOMIC DNA]</scope>
    <source>
        <strain evidence="1 2">KKP 3000</strain>
    </source>
</reference>
<evidence type="ECO:0000313" key="1">
    <source>
        <dbReference type="EMBL" id="MFB5191189.1"/>
    </source>
</evidence>
<keyword evidence="1" id="KW-0255">Endonuclease</keyword>
<dbReference type="RefSeq" id="WP_275476640.1">
    <property type="nucleotide sequence ID" value="NZ_CP162940.1"/>
</dbReference>
<dbReference type="InterPro" id="IPR016195">
    <property type="entry name" value="Pol/histidinol_Pase-like"/>
</dbReference>
<organism evidence="1 2">
    <name type="scientific">Alicyclobacillus fastidiosus</name>
    <dbReference type="NCBI Taxonomy" id="392011"/>
    <lineage>
        <taxon>Bacteria</taxon>
        <taxon>Bacillati</taxon>
        <taxon>Bacillota</taxon>
        <taxon>Bacilli</taxon>
        <taxon>Bacillales</taxon>
        <taxon>Alicyclobacillaceae</taxon>
        <taxon>Alicyclobacillus</taxon>
    </lineage>
</organism>
<keyword evidence="2" id="KW-1185">Reference proteome</keyword>
<evidence type="ECO:0000313" key="2">
    <source>
        <dbReference type="Proteomes" id="UP001579974"/>
    </source>
</evidence>
<dbReference type="Proteomes" id="UP001579974">
    <property type="component" value="Unassembled WGS sequence"/>
</dbReference>
<sequence>MVSDGPLKAYDADFHIHIGRALGKPVKIAAGASLTLENLLHHAAYVKGLDVVTVIDGVCDNVLLEVERLVDEGQLTPVAGGGLLFRDRLLVLLGAEVELSGPTGGAAHFGCWFPDVLRAKDFNGWLKTVQKNTQLSSQRAYTDAVALAAQTHERDGLFIVHHAFTPFKGLLGNCVRQVGDFLDIHQVDALELGLSSDSSMADRLSELSELTFVTNSDAHGVKTIAREYNRVRMQGLNFAEVAKVLHREAGRGIEANYGLHPQQGKYYRTRCRVCDELVAGNGACRCATDKHHVYGVKDRLDDISDLVEPAHPAHRPEYVHHVPLCDIPGVGPTAYRKLLEAYGTELAIRRTADESTLTDVVGERLGIVIARALRGEFTWEAGGAGTYGKIIF</sequence>
<dbReference type="EMBL" id="JBDXSU010000009">
    <property type="protein sequence ID" value="MFB5191189.1"/>
    <property type="molecule type" value="Genomic_DNA"/>
</dbReference>
<protein>
    <submittedName>
        <fullName evidence="1">Endonuclease Q family protein</fullName>
    </submittedName>
</protein>